<feature type="region of interest" description="Disordered" evidence="3">
    <location>
        <begin position="147"/>
        <end position="167"/>
    </location>
</feature>
<dbReference type="PROSITE" id="PS50297">
    <property type="entry name" value="ANK_REP_REGION"/>
    <property type="match status" value="3"/>
</dbReference>
<dbReference type="Pfam" id="PF00023">
    <property type="entry name" value="Ank"/>
    <property type="match status" value="2"/>
</dbReference>
<dbReference type="InterPro" id="IPR036770">
    <property type="entry name" value="Ankyrin_rpt-contain_sf"/>
</dbReference>
<dbReference type="Gene3D" id="1.25.40.20">
    <property type="entry name" value="Ankyrin repeat-containing domain"/>
    <property type="match status" value="2"/>
</dbReference>
<feature type="compositionally biased region" description="Basic and acidic residues" evidence="3">
    <location>
        <begin position="24"/>
        <end position="33"/>
    </location>
</feature>
<feature type="compositionally biased region" description="Polar residues" evidence="3">
    <location>
        <begin position="70"/>
        <end position="91"/>
    </location>
</feature>
<dbReference type="EMBL" id="ML735243">
    <property type="protein sequence ID" value="KAE8391676.1"/>
    <property type="molecule type" value="Genomic_DNA"/>
</dbReference>
<dbReference type="InterPro" id="IPR002110">
    <property type="entry name" value="Ankyrin_rpt"/>
</dbReference>
<protein>
    <submittedName>
        <fullName evidence="4">Ankyrin repeat-containing domain protein</fullName>
    </submittedName>
</protein>
<dbReference type="AlphaFoldDB" id="A0A5N6FL88"/>
<dbReference type="PANTHER" id="PTHR24198:SF165">
    <property type="entry name" value="ANKYRIN REPEAT-CONTAINING PROTEIN-RELATED"/>
    <property type="match status" value="1"/>
</dbReference>
<feature type="compositionally biased region" description="Basic residues" evidence="3">
    <location>
        <begin position="35"/>
        <end position="47"/>
    </location>
</feature>
<accession>A0A5N6FL88</accession>
<dbReference type="PANTHER" id="PTHR24198">
    <property type="entry name" value="ANKYRIN REPEAT AND PROTEIN KINASE DOMAIN-CONTAINING PROTEIN"/>
    <property type="match status" value="1"/>
</dbReference>
<dbReference type="SMART" id="SM00248">
    <property type="entry name" value="ANK"/>
    <property type="match status" value="4"/>
</dbReference>
<keyword evidence="2" id="KW-0040">ANK repeat</keyword>
<dbReference type="SUPFAM" id="SSF48403">
    <property type="entry name" value="Ankyrin repeat"/>
    <property type="match status" value="1"/>
</dbReference>
<feature type="region of interest" description="Disordered" evidence="3">
    <location>
        <begin position="11"/>
        <end position="95"/>
    </location>
</feature>
<evidence type="ECO:0000256" key="2">
    <source>
        <dbReference type="ARBA" id="ARBA00023043"/>
    </source>
</evidence>
<dbReference type="CDD" id="cd14688">
    <property type="entry name" value="bZIP_YAP"/>
    <property type="match status" value="1"/>
</dbReference>
<dbReference type="PROSITE" id="PS00036">
    <property type="entry name" value="BZIP_BASIC"/>
    <property type="match status" value="1"/>
</dbReference>
<dbReference type="OrthoDB" id="366390at2759"/>
<gene>
    <name evidence="4" type="ORF">BDV23DRAFT_182263</name>
</gene>
<evidence type="ECO:0000313" key="4">
    <source>
        <dbReference type="EMBL" id="KAE8391676.1"/>
    </source>
</evidence>
<reference evidence="4" key="1">
    <citation type="submission" date="2019-04" db="EMBL/GenBank/DDBJ databases">
        <title>Friends and foes A comparative genomics studyof 23 Aspergillus species from section Flavi.</title>
        <authorList>
            <consortium name="DOE Joint Genome Institute"/>
            <person name="Kjaerbolling I."/>
            <person name="Vesth T."/>
            <person name="Frisvad J.C."/>
            <person name="Nybo J.L."/>
            <person name="Theobald S."/>
            <person name="Kildgaard S."/>
            <person name="Isbrandt T."/>
            <person name="Kuo A."/>
            <person name="Sato A."/>
            <person name="Lyhne E.K."/>
            <person name="Kogle M.E."/>
            <person name="Wiebenga A."/>
            <person name="Kun R.S."/>
            <person name="Lubbers R.J."/>
            <person name="Makela M.R."/>
            <person name="Barry K."/>
            <person name="Chovatia M."/>
            <person name="Clum A."/>
            <person name="Daum C."/>
            <person name="Haridas S."/>
            <person name="He G."/>
            <person name="LaButti K."/>
            <person name="Lipzen A."/>
            <person name="Mondo S."/>
            <person name="Riley R."/>
            <person name="Salamov A."/>
            <person name="Simmons B.A."/>
            <person name="Magnuson J.K."/>
            <person name="Henrissat B."/>
            <person name="Mortensen U.H."/>
            <person name="Larsen T.O."/>
            <person name="Devries R.P."/>
            <person name="Grigoriev I.V."/>
            <person name="Machida M."/>
            <person name="Baker S.E."/>
            <person name="Andersen M.R."/>
        </authorList>
    </citation>
    <scope>NUCLEOTIDE SEQUENCE [LARGE SCALE GENOMIC DNA]</scope>
    <source>
        <strain evidence="4">IBT 14317</strain>
    </source>
</reference>
<dbReference type="GO" id="GO:0003700">
    <property type="term" value="F:DNA-binding transcription factor activity"/>
    <property type="evidence" value="ECO:0007669"/>
    <property type="project" value="InterPro"/>
</dbReference>
<keyword evidence="1" id="KW-0677">Repeat</keyword>
<accession>A0A5N7CC01</accession>
<dbReference type="OMA" id="EGIWHEY"/>
<dbReference type="Pfam" id="PF12796">
    <property type="entry name" value="Ank_2"/>
    <property type="match status" value="1"/>
</dbReference>
<dbReference type="GO" id="GO:0005737">
    <property type="term" value="C:cytoplasm"/>
    <property type="evidence" value="ECO:0007669"/>
    <property type="project" value="TreeGrafter"/>
</dbReference>
<dbReference type="Proteomes" id="UP000326877">
    <property type="component" value="Unassembled WGS sequence"/>
</dbReference>
<evidence type="ECO:0000256" key="3">
    <source>
        <dbReference type="SAM" id="MobiDB-lite"/>
    </source>
</evidence>
<proteinExistence type="predicted"/>
<dbReference type="InterPro" id="IPR004827">
    <property type="entry name" value="bZIP"/>
</dbReference>
<evidence type="ECO:0000256" key="1">
    <source>
        <dbReference type="ARBA" id="ARBA00022737"/>
    </source>
</evidence>
<dbReference type="PROSITE" id="PS50088">
    <property type="entry name" value="ANK_REPEAT"/>
    <property type="match status" value="3"/>
</dbReference>
<organism evidence="4">
    <name type="scientific">Petromyces alliaceus</name>
    <name type="common">Aspergillus alliaceus</name>
    <dbReference type="NCBI Taxonomy" id="209559"/>
    <lineage>
        <taxon>Eukaryota</taxon>
        <taxon>Fungi</taxon>
        <taxon>Dikarya</taxon>
        <taxon>Ascomycota</taxon>
        <taxon>Pezizomycotina</taxon>
        <taxon>Eurotiomycetes</taxon>
        <taxon>Eurotiomycetidae</taxon>
        <taxon>Eurotiales</taxon>
        <taxon>Aspergillaceae</taxon>
        <taxon>Aspergillus</taxon>
        <taxon>Aspergillus subgen. Circumdati</taxon>
    </lineage>
</organism>
<name>A0A5N6FL88_PETAA</name>
<dbReference type="PRINTS" id="PR01415">
    <property type="entry name" value="ANKYRIN"/>
</dbReference>
<sequence>MLCTSCGFPTLTQDSSSAGAKAAAADRRREQNRRAQQRFRQKHRQRKATSEQDQSHPQNSASDALDDSNPIASSALTPSSTMCTSRRQSSIGRYEESRGDNVIDCDFFLDPNDGYGVDKGADDFWTSTLKETAPLAATTLVLPSELEDSRGHHTTRSLGDSVDNNEGGRAQGGLTMLHRAVQTGNSKVVRLLLEHNADCNSKDNAGLTPLSCAIIGGHEEVFELLLSHGAGIGHVDNDHRSALHWAVLHNRHRILKRLLSCCGGDTSLLNRRNKDGETPLSVAVGAGSEVAVELLLESGAKVNIE</sequence>